<dbReference type="GO" id="GO:0008360">
    <property type="term" value="P:regulation of cell shape"/>
    <property type="evidence" value="ECO:0007669"/>
    <property type="project" value="UniProtKB-KW"/>
</dbReference>
<keyword evidence="3 11" id="KW-0328">Glycosyltransferase</keyword>
<dbReference type="AlphaFoldDB" id="A0A0D1CL53"/>
<comment type="function">
    <text evidence="11">Peptidoglycan polymerase that is essential for cell wall elongation.</text>
</comment>
<comment type="catalytic activity">
    <reaction evidence="11">
        <text>[GlcNAc-(1-&gt;4)-Mur2Ac(oyl-L-Ala-gamma-D-Glu-L-Lys-D-Ala-D-Ala)](n)-di-trans,octa-cis-undecaprenyl diphosphate + beta-D-GlcNAc-(1-&gt;4)-Mur2Ac(oyl-L-Ala-gamma-D-Glu-L-Lys-D-Ala-D-Ala)-di-trans,octa-cis-undecaprenyl diphosphate = [GlcNAc-(1-&gt;4)-Mur2Ac(oyl-L-Ala-gamma-D-Glu-L-Lys-D-Ala-D-Ala)](n+1)-di-trans,octa-cis-undecaprenyl diphosphate + di-trans,octa-cis-undecaprenyl diphosphate + H(+)</text>
        <dbReference type="Rhea" id="RHEA:23708"/>
        <dbReference type="Rhea" id="RHEA-COMP:9602"/>
        <dbReference type="Rhea" id="RHEA-COMP:9603"/>
        <dbReference type="ChEBI" id="CHEBI:15378"/>
        <dbReference type="ChEBI" id="CHEBI:58405"/>
        <dbReference type="ChEBI" id="CHEBI:60033"/>
        <dbReference type="ChEBI" id="CHEBI:78435"/>
        <dbReference type="EC" id="2.4.99.28"/>
    </reaction>
</comment>
<keyword evidence="4 11" id="KW-0808">Transferase</keyword>
<dbReference type="NCBIfam" id="TIGR02210">
    <property type="entry name" value="rodA_shape"/>
    <property type="match status" value="1"/>
</dbReference>
<dbReference type="PROSITE" id="PS00428">
    <property type="entry name" value="FTSW_RODA_SPOVE"/>
    <property type="match status" value="1"/>
</dbReference>
<comment type="caution">
    <text evidence="12">The sequence shown here is derived from an EMBL/GenBank/DDBJ whole genome shotgun (WGS) entry which is preliminary data.</text>
</comment>
<dbReference type="GO" id="GO:0051301">
    <property type="term" value="P:cell division"/>
    <property type="evidence" value="ECO:0007669"/>
    <property type="project" value="InterPro"/>
</dbReference>
<dbReference type="PANTHER" id="PTHR30474:SF1">
    <property type="entry name" value="PEPTIDOGLYCAN GLYCOSYLTRANSFERASE MRDB"/>
    <property type="match status" value="1"/>
</dbReference>
<evidence type="ECO:0000256" key="9">
    <source>
        <dbReference type="ARBA" id="ARBA00023136"/>
    </source>
</evidence>
<keyword evidence="10 11" id="KW-0961">Cell wall biogenesis/degradation</keyword>
<evidence type="ECO:0000256" key="6">
    <source>
        <dbReference type="ARBA" id="ARBA00022960"/>
    </source>
</evidence>
<dbReference type="InterPro" id="IPR018365">
    <property type="entry name" value="Cell_cycle_FtsW-rel_CS"/>
</dbReference>
<keyword evidence="7 11" id="KW-0573">Peptidoglycan synthesis</keyword>
<evidence type="ECO:0000313" key="13">
    <source>
        <dbReference type="Proteomes" id="UP000032232"/>
    </source>
</evidence>
<feature type="transmembrane region" description="Helical" evidence="11">
    <location>
        <begin position="56"/>
        <end position="76"/>
    </location>
</feature>
<feature type="transmembrane region" description="Helical" evidence="11">
    <location>
        <begin position="82"/>
        <end position="100"/>
    </location>
</feature>
<dbReference type="UniPathway" id="UPA00219"/>
<comment type="pathway">
    <text evidence="11">Cell wall biogenesis; peptidoglycan biosynthesis.</text>
</comment>
<dbReference type="RefSeq" id="WP_043919571.1">
    <property type="nucleotide sequence ID" value="NZ_FZPF01000012.1"/>
</dbReference>
<evidence type="ECO:0000256" key="7">
    <source>
        <dbReference type="ARBA" id="ARBA00022984"/>
    </source>
</evidence>
<keyword evidence="2 11" id="KW-1003">Cell membrane</keyword>
<evidence type="ECO:0000256" key="4">
    <source>
        <dbReference type="ARBA" id="ARBA00022679"/>
    </source>
</evidence>
<evidence type="ECO:0000313" key="12">
    <source>
        <dbReference type="EMBL" id="KIT15532.1"/>
    </source>
</evidence>
<dbReference type="EC" id="2.4.99.28" evidence="11"/>
<keyword evidence="9 11" id="KW-0472">Membrane</keyword>
<evidence type="ECO:0000256" key="2">
    <source>
        <dbReference type="ARBA" id="ARBA00022475"/>
    </source>
</evidence>
<dbReference type="GO" id="GO:0005886">
    <property type="term" value="C:plasma membrane"/>
    <property type="evidence" value="ECO:0007669"/>
    <property type="project" value="UniProtKB-SubCell"/>
</dbReference>
<evidence type="ECO:0000256" key="5">
    <source>
        <dbReference type="ARBA" id="ARBA00022692"/>
    </source>
</evidence>
<evidence type="ECO:0000256" key="11">
    <source>
        <dbReference type="HAMAP-Rule" id="MF_02079"/>
    </source>
</evidence>
<dbReference type="GO" id="GO:0009252">
    <property type="term" value="P:peptidoglycan biosynthetic process"/>
    <property type="evidence" value="ECO:0007669"/>
    <property type="project" value="UniProtKB-UniRule"/>
</dbReference>
<reference evidence="12 13" key="1">
    <citation type="submission" date="2015-02" db="EMBL/GenBank/DDBJ databases">
        <title>Genome Sequence of Jannaschia aquimarina DSM28248, a member of the Roseobacter clade.</title>
        <authorList>
            <person name="Voget S."/>
            <person name="Daniel R."/>
        </authorList>
    </citation>
    <scope>NUCLEOTIDE SEQUENCE [LARGE SCALE GENOMIC DNA]</scope>
    <source>
        <strain evidence="12 13">GSW-M26</strain>
    </source>
</reference>
<comment type="subcellular location">
    <subcellularLocation>
        <location evidence="11">Cell inner membrane</location>
        <topology evidence="11">Multi-pass membrane protein</topology>
    </subcellularLocation>
    <subcellularLocation>
        <location evidence="1">Membrane</location>
        <topology evidence="1">Multi-pass membrane protein</topology>
    </subcellularLocation>
</comment>
<feature type="transmembrane region" description="Helical" evidence="11">
    <location>
        <begin position="172"/>
        <end position="192"/>
    </location>
</feature>
<proteinExistence type="inferred from homology"/>
<dbReference type="InterPro" id="IPR011923">
    <property type="entry name" value="RodA/MrdB"/>
</dbReference>
<gene>
    <name evidence="11 12" type="primary">mrdB</name>
    <name evidence="11" type="synonym">rodA</name>
    <name evidence="12" type="ORF">jaqu_27800</name>
</gene>
<evidence type="ECO:0000256" key="3">
    <source>
        <dbReference type="ARBA" id="ARBA00022676"/>
    </source>
</evidence>
<organism evidence="12 13">
    <name type="scientific">Jannaschia aquimarina</name>
    <dbReference type="NCBI Taxonomy" id="935700"/>
    <lineage>
        <taxon>Bacteria</taxon>
        <taxon>Pseudomonadati</taxon>
        <taxon>Pseudomonadota</taxon>
        <taxon>Alphaproteobacteria</taxon>
        <taxon>Rhodobacterales</taxon>
        <taxon>Roseobacteraceae</taxon>
        <taxon>Jannaschia</taxon>
    </lineage>
</organism>
<dbReference type="GO" id="GO:0015648">
    <property type="term" value="F:lipid-linked peptidoglycan transporter activity"/>
    <property type="evidence" value="ECO:0007669"/>
    <property type="project" value="TreeGrafter"/>
</dbReference>
<keyword evidence="5 11" id="KW-0812">Transmembrane</keyword>
<keyword evidence="8 11" id="KW-1133">Transmembrane helix</keyword>
<dbReference type="HAMAP" id="MF_02079">
    <property type="entry name" value="PGT_RodA"/>
    <property type="match status" value="1"/>
</dbReference>
<feature type="transmembrane region" description="Helical" evidence="11">
    <location>
        <begin position="20"/>
        <end position="44"/>
    </location>
</feature>
<dbReference type="InterPro" id="IPR001182">
    <property type="entry name" value="FtsW/RodA"/>
</dbReference>
<dbReference type="GO" id="GO:0032153">
    <property type="term" value="C:cell division site"/>
    <property type="evidence" value="ECO:0007669"/>
    <property type="project" value="TreeGrafter"/>
</dbReference>
<evidence type="ECO:0000256" key="10">
    <source>
        <dbReference type="ARBA" id="ARBA00023316"/>
    </source>
</evidence>
<sequence>MSYLEYNVARTPQGLHKVLALNWALLLTVTAVAGLGFMVLYSVAGGSMQPWAEAQIERFLLGLTAMFIVAMVPIWFWRNVSALMFAIAMLLLVAVELVGATGGGAQRWIDLGFMRLQPSEVMKITLVMVLAAYYDWLPATKVSRPIWVIIPVVLILLPVALVIKQPDLGTSILLILGGGAVMFLAGVHWAYFATVTAAGVGLVTAVLKSKGTDWQILQDYQYRRIDTFLNPENDPLGAGYHITQSKIALGSGGLTGRGFMQGTQGRLNFLPEKHTDFIFTTLAEEFGFIGSLSLLGLYVLIVAFCVYTALRTKDRFASLVSLGVAVTFFLFFAVNMAMVMGLAPVVGVPLPLVSYGGSAMLVLMVAFGLVQSAHVHRPRLPGEGRLLRR</sequence>
<dbReference type="OrthoDB" id="9768187at2"/>
<dbReference type="STRING" id="935700.jaqu_27800"/>
<name>A0A0D1CL53_9RHOB</name>
<feature type="transmembrane region" description="Helical" evidence="11">
    <location>
        <begin position="322"/>
        <end position="346"/>
    </location>
</feature>
<accession>A0A0D1CL53</accession>
<feature type="transmembrane region" description="Helical" evidence="11">
    <location>
        <begin position="352"/>
        <end position="370"/>
    </location>
</feature>
<dbReference type="Proteomes" id="UP000032232">
    <property type="component" value="Unassembled WGS sequence"/>
</dbReference>
<keyword evidence="13" id="KW-1185">Reference proteome</keyword>
<evidence type="ECO:0000256" key="1">
    <source>
        <dbReference type="ARBA" id="ARBA00004141"/>
    </source>
</evidence>
<dbReference type="PATRIC" id="fig|935700.4.peg.2878"/>
<dbReference type="GO" id="GO:0071555">
    <property type="term" value="P:cell wall organization"/>
    <property type="evidence" value="ECO:0007669"/>
    <property type="project" value="UniProtKB-KW"/>
</dbReference>
<dbReference type="Pfam" id="PF01098">
    <property type="entry name" value="FTSW_RODA_SPOVE"/>
    <property type="match status" value="1"/>
</dbReference>
<keyword evidence="6 11" id="KW-0133">Cell shape</keyword>
<dbReference type="PANTHER" id="PTHR30474">
    <property type="entry name" value="CELL CYCLE PROTEIN"/>
    <property type="match status" value="1"/>
</dbReference>
<dbReference type="GO" id="GO:0008955">
    <property type="term" value="F:peptidoglycan glycosyltransferase activity"/>
    <property type="evidence" value="ECO:0007669"/>
    <property type="project" value="UniProtKB-UniRule"/>
</dbReference>
<keyword evidence="11" id="KW-0997">Cell inner membrane</keyword>
<feature type="transmembrane region" description="Helical" evidence="11">
    <location>
        <begin position="145"/>
        <end position="163"/>
    </location>
</feature>
<comment type="similarity">
    <text evidence="11">Belongs to the SEDS family. MrdB/RodA subfamily.</text>
</comment>
<dbReference type="EMBL" id="JYFE01000049">
    <property type="protein sequence ID" value="KIT15532.1"/>
    <property type="molecule type" value="Genomic_DNA"/>
</dbReference>
<protein>
    <recommendedName>
        <fullName evidence="11">Peptidoglycan glycosyltransferase MrdB</fullName>
        <shortName evidence="11">PGT</shortName>
        <ecNumber evidence="11">2.4.99.28</ecNumber>
    </recommendedName>
    <alternativeName>
        <fullName evidence="11">Cell elongation protein RodA</fullName>
    </alternativeName>
    <alternativeName>
        <fullName evidence="11">Cell wall polymerase</fullName>
    </alternativeName>
    <alternativeName>
        <fullName evidence="11">Peptidoglycan polymerase</fullName>
        <shortName evidence="11">PG polymerase</shortName>
    </alternativeName>
</protein>
<evidence type="ECO:0000256" key="8">
    <source>
        <dbReference type="ARBA" id="ARBA00022989"/>
    </source>
</evidence>
<feature type="transmembrane region" description="Helical" evidence="11">
    <location>
        <begin position="286"/>
        <end position="310"/>
    </location>
</feature>